<evidence type="ECO:0000313" key="2">
    <source>
        <dbReference type="EMBL" id="CAD6335000.1"/>
    </source>
</evidence>
<dbReference type="Proteomes" id="UP000604825">
    <property type="component" value="Unassembled WGS sequence"/>
</dbReference>
<feature type="region of interest" description="Disordered" evidence="1">
    <location>
        <begin position="1105"/>
        <end position="1132"/>
    </location>
</feature>
<accession>A0A811S0Y7</accession>
<dbReference type="AlphaFoldDB" id="A0A811S0Y7"/>
<protein>
    <submittedName>
        <fullName evidence="2">Uncharacterized protein</fullName>
    </submittedName>
</protein>
<evidence type="ECO:0000313" key="3">
    <source>
        <dbReference type="Proteomes" id="UP000604825"/>
    </source>
</evidence>
<proteinExistence type="predicted"/>
<sequence length="1155" mass="129022">MRTKVIKADSIDAAVEQILDELKEDNTARSISSRNNSVIYFDGWDGLGASTVLRAVSQRLAVASEAPAGLKFDQIIHVDCSKWEGRRVLQRAVAEQLELPAPLMDMLDKQDEEDKFNGVSLESRLEIPQVLRGMHRRIQDLNRRFLVIFHNGSNEEIDLASFGFPLSQYLDNKVLWTFQGRFRLYPKNKVVGAMKSTAGASKTDVFLSARHSLGGREPHELGTILVHQEASEVTAQSEITINTSNGPAQVSEHFLLHMLKLCCMSHNLLMDYDLATHACNYWICDGIIQRQGDGDDISTDGGGDEGLWRAAAALQHEMRLDVDHYQYEHKYFPSQLAPYGMCTMPNSTAPYGFLAIPAGAIPNSDMFQDFNKLRVLKLSRRTFSFSSPPFIYCHNLKFLWLDHCQDQDNHSSIDGGFPQEEQEDKITADGAGTEDDFQRCFQRLWVLDVRYTRCDQILSARMLDFMTQLRELNVMGAQDWDICQLQGRLPNIRKLQVTKSTLNSSEHNLFLGMSKMELLDLSGNRSSQEGVTKLSGICTSSNQLETLMIIDNEWDGIQKLSFTGCAKLRNVLLSGLFEDLHILDLSGTAVQTLDLRAMTAHNIDELFLDYCEKLCAILWPPKDKWTSSSWKLHIDTTESAAWLVVPWEEKSTEGHTTPTATRTSAGSLSVVHGGKVPSEFDWRIMVRDARLLRSLVPLIEYFKYPKVAHVEVSSPALDFGSGKDSEAVSSGTKQQQHVLASVEQPEHTSWIYEDVAVTFNKDHESFLQGESEEGDGDAPTLARVWPCPRIPHLDDLTCYMHIQDHHNAWRTKSVQEGVSSAESSRSVRGLEKGVSGEPYPRPSKSVQEGEEETIPGIISDIAGILHVHDSSSITSIPCPAPKLVSSSIPWLSMPSTWGLLNWCRVERCPNLECVFTTPESDQSAAPYDEIHFEHLRTFWASRLLKAQCIWEWVTQVLELHALYYIHDTTPSDRLSFQHLTSLHLELCPRLIYVLATKFTSAYGKQTDLFNYTNGLDNLQTLEIVWCGALTEIFSLYVGAPQQMPISVTFNSLKRIHLHELPMLQGICGHGAAGVLGACRFSGTGTGSCMGAWASMTTNPRCTATARKNGGTSWSGKGTTTVPVTSRPTRGLTRRPCSGAPCSYELGNVSKAYYSA</sequence>
<name>A0A811S0Y7_9POAL</name>
<reference evidence="2" key="1">
    <citation type="submission" date="2020-10" db="EMBL/GenBank/DDBJ databases">
        <authorList>
            <person name="Han B."/>
            <person name="Lu T."/>
            <person name="Zhao Q."/>
            <person name="Huang X."/>
            <person name="Zhao Y."/>
        </authorList>
    </citation>
    <scope>NUCLEOTIDE SEQUENCE</scope>
</reference>
<comment type="caution">
    <text evidence="2">The sequence shown here is derived from an EMBL/GenBank/DDBJ whole genome shotgun (WGS) entry which is preliminary data.</text>
</comment>
<feature type="region of interest" description="Disordered" evidence="1">
    <location>
        <begin position="813"/>
        <end position="849"/>
    </location>
</feature>
<dbReference type="OrthoDB" id="272161at2759"/>
<dbReference type="PANTHER" id="PTHR33463:SF34">
    <property type="entry name" value="DISEASE RESISTANCE PROTEIN RPS2"/>
    <property type="match status" value="1"/>
</dbReference>
<dbReference type="InterPro" id="IPR050905">
    <property type="entry name" value="Plant_NBS-LRR"/>
</dbReference>
<feature type="compositionally biased region" description="Low complexity" evidence="1">
    <location>
        <begin position="1109"/>
        <end position="1130"/>
    </location>
</feature>
<gene>
    <name evidence="2" type="ORF">NCGR_LOCUS59098</name>
</gene>
<feature type="compositionally biased region" description="Polar residues" evidence="1">
    <location>
        <begin position="813"/>
        <end position="826"/>
    </location>
</feature>
<dbReference type="Gene3D" id="3.80.10.10">
    <property type="entry name" value="Ribonuclease Inhibitor"/>
    <property type="match status" value="1"/>
</dbReference>
<dbReference type="InterPro" id="IPR032675">
    <property type="entry name" value="LRR_dom_sf"/>
</dbReference>
<dbReference type="PANTHER" id="PTHR33463">
    <property type="entry name" value="NB-ARC DOMAIN-CONTAINING PROTEIN-RELATED"/>
    <property type="match status" value="1"/>
</dbReference>
<dbReference type="EMBL" id="CAJGYO010000017">
    <property type="protein sequence ID" value="CAD6335000.1"/>
    <property type="molecule type" value="Genomic_DNA"/>
</dbReference>
<keyword evidence="3" id="KW-1185">Reference proteome</keyword>
<dbReference type="SUPFAM" id="SSF52047">
    <property type="entry name" value="RNI-like"/>
    <property type="match status" value="1"/>
</dbReference>
<evidence type="ECO:0000256" key="1">
    <source>
        <dbReference type="SAM" id="MobiDB-lite"/>
    </source>
</evidence>
<organism evidence="2 3">
    <name type="scientific">Miscanthus lutarioriparius</name>
    <dbReference type="NCBI Taxonomy" id="422564"/>
    <lineage>
        <taxon>Eukaryota</taxon>
        <taxon>Viridiplantae</taxon>
        <taxon>Streptophyta</taxon>
        <taxon>Embryophyta</taxon>
        <taxon>Tracheophyta</taxon>
        <taxon>Spermatophyta</taxon>
        <taxon>Magnoliopsida</taxon>
        <taxon>Liliopsida</taxon>
        <taxon>Poales</taxon>
        <taxon>Poaceae</taxon>
        <taxon>PACMAD clade</taxon>
        <taxon>Panicoideae</taxon>
        <taxon>Andropogonodae</taxon>
        <taxon>Andropogoneae</taxon>
        <taxon>Saccharinae</taxon>
        <taxon>Miscanthus</taxon>
    </lineage>
</organism>